<sequence length="121" mass="14086">MFDFRFCSIMEKVMRKKIYNNNRPSGLAGQSLISIQKCWAKFDLYPIAKGAELPVVGVVITDRPPPELPLWRAGKSRVWKHLFNFTVSLRFSFLYQTVYCSVDYFYYCKTLALGLGMRVLQ</sequence>
<evidence type="ECO:0000313" key="1">
    <source>
        <dbReference type="EMBL" id="CAH9143929.1"/>
    </source>
</evidence>
<keyword evidence="2" id="KW-1185">Reference proteome</keyword>
<name>A0AAV0G9M4_9ASTE</name>
<gene>
    <name evidence="1" type="ORF">CEPIT_LOCUS41055</name>
</gene>
<dbReference type="EMBL" id="CAMAPF010001057">
    <property type="protein sequence ID" value="CAH9143929.1"/>
    <property type="molecule type" value="Genomic_DNA"/>
</dbReference>
<organism evidence="1 2">
    <name type="scientific">Cuscuta epithymum</name>
    <dbReference type="NCBI Taxonomy" id="186058"/>
    <lineage>
        <taxon>Eukaryota</taxon>
        <taxon>Viridiplantae</taxon>
        <taxon>Streptophyta</taxon>
        <taxon>Embryophyta</taxon>
        <taxon>Tracheophyta</taxon>
        <taxon>Spermatophyta</taxon>
        <taxon>Magnoliopsida</taxon>
        <taxon>eudicotyledons</taxon>
        <taxon>Gunneridae</taxon>
        <taxon>Pentapetalae</taxon>
        <taxon>asterids</taxon>
        <taxon>lamiids</taxon>
        <taxon>Solanales</taxon>
        <taxon>Convolvulaceae</taxon>
        <taxon>Cuscuteae</taxon>
        <taxon>Cuscuta</taxon>
        <taxon>Cuscuta subgen. Cuscuta</taxon>
    </lineage>
</organism>
<dbReference type="Proteomes" id="UP001152523">
    <property type="component" value="Unassembled WGS sequence"/>
</dbReference>
<comment type="caution">
    <text evidence="1">The sequence shown here is derived from an EMBL/GenBank/DDBJ whole genome shotgun (WGS) entry which is preliminary data.</text>
</comment>
<evidence type="ECO:0000313" key="2">
    <source>
        <dbReference type="Proteomes" id="UP001152523"/>
    </source>
</evidence>
<dbReference type="AlphaFoldDB" id="A0AAV0G9M4"/>
<reference evidence="1" key="1">
    <citation type="submission" date="2022-07" db="EMBL/GenBank/DDBJ databases">
        <authorList>
            <person name="Macas J."/>
            <person name="Novak P."/>
            <person name="Neumann P."/>
        </authorList>
    </citation>
    <scope>NUCLEOTIDE SEQUENCE</scope>
</reference>
<protein>
    <submittedName>
        <fullName evidence="1">Uncharacterized protein</fullName>
    </submittedName>
</protein>
<accession>A0AAV0G9M4</accession>
<proteinExistence type="predicted"/>